<comment type="caution">
    <text evidence="7">The sequence shown here is derived from an EMBL/GenBank/DDBJ whole genome shotgun (WGS) entry which is preliminary data.</text>
</comment>
<dbReference type="GeneID" id="43348350"/>
<dbReference type="InterPro" id="IPR000847">
    <property type="entry name" value="LysR_HTH_N"/>
</dbReference>
<evidence type="ECO:0000313" key="7">
    <source>
        <dbReference type="EMBL" id="EGG56195.1"/>
    </source>
</evidence>
<keyword evidence="4" id="KW-0804">Transcription</keyword>
<dbReference type="EMBL" id="AFBP01000018">
    <property type="protein sequence ID" value="EGG56195.1"/>
    <property type="molecule type" value="Genomic_DNA"/>
</dbReference>
<dbReference type="InterPro" id="IPR036390">
    <property type="entry name" value="WH_DNA-bd_sf"/>
</dbReference>
<dbReference type="Gene3D" id="1.10.10.10">
    <property type="entry name" value="Winged helix-like DNA-binding domain superfamily/Winged helix DNA-binding domain"/>
    <property type="match status" value="1"/>
</dbReference>
<dbReference type="GO" id="GO:0006351">
    <property type="term" value="P:DNA-templated transcription"/>
    <property type="evidence" value="ECO:0007669"/>
    <property type="project" value="TreeGrafter"/>
</dbReference>
<keyword evidence="8" id="KW-1185">Reference proteome</keyword>
<organism evidence="7 8">
    <name type="scientific">Parasutterella excrementihominis YIT 11859</name>
    <dbReference type="NCBI Taxonomy" id="762966"/>
    <lineage>
        <taxon>Bacteria</taxon>
        <taxon>Pseudomonadati</taxon>
        <taxon>Pseudomonadota</taxon>
        <taxon>Betaproteobacteria</taxon>
        <taxon>Burkholderiales</taxon>
        <taxon>Sutterellaceae</taxon>
        <taxon>Parasutterella</taxon>
    </lineage>
</organism>
<dbReference type="Pfam" id="PF00126">
    <property type="entry name" value="HTH_1"/>
    <property type="match status" value="1"/>
</dbReference>
<dbReference type="eggNOG" id="COG0583">
    <property type="taxonomic scope" value="Bacteria"/>
</dbReference>
<feature type="domain" description="LysR substrate-binding" evidence="6">
    <location>
        <begin position="153"/>
        <end position="336"/>
    </location>
</feature>
<dbReference type="SUPFAM" id="SSF46785">
    <property type="entry name" value="Winged helix' DNA-binding domain"/>
    <property type="match status" value="1"/>
</dbReference>
<reference evidence="7 8" key="1">
    <citation type="submission" date="2011-02" db="EMBL/GenBank/DDBJ databases">
        <authorList>
            <person name="Weinstock G."/>
            <person name="Sodergren E."/>
            <person name="Clifton S."/>
            <person name="Fulton L."/>
            <person name="Fulton B."/>
            <person name="Courtney L."/>
            <person name="Fronick C."/>
            <person name="Harrison M."/>
            <person name="Strong C."/>
            <person name="Farmer C."/>
            <person name="Delahaunty K."/>
            <person name="Markovic C."/>
            <person name="Hall O."/>
            <person name="Minx P."/>
            <person name="Tomlinson C."/>
            <person name="Mitreva M."/>
            <person name="Hou S."/>
            <person name="Chen J."/>
            <person name="Wollam A."/>
            <person name="Pepin K.H."/>
            <person name="Johnson M."/>
            <person name="Bhonagiri V."/>
            <person name="Zhang X."/>
            <person name="Suruliraj S."/>
            <person name="Warren W."/>
            <person name="Chinwalla A."/>
            <person name="Mardis E.R."/>
            <person name="Wilson R.K."/>
        </authorList>
    </citation>
    <scope>NUCLEOTIDE SEQUENCE [LARGE SCALE GENOMIC DNA]</scope>
    <source>
        <strain evidence="7 8">YIT 11859</strain>
    </source>
</reference>
<dbReference type="InterPro" id="IPR058163">
    <property type="entry name" value="LysR-type_TF_proteobact-type"/>
</dbReference>
<evidence type="ECO:0000259" key="6">
    <source>
        <dbReference type="Pfam" id="PF03466"/>
    </source>
</evidence>
<proteinExistence type="inferred from homology"/>
<evidence type="ECO:0000256" key="1">
    <source>
        <dbReference type="ARBA" id="ARBA00009437"/>
    </source>
</evidence>
<dbReference type="RefSeq" id="WP_008863811.1">
    <property type="nucleotide sequence ID" value="NZ_GL883691.1"/>
</dbReference>
<keyword evidence="3" id="KW-0238">DNA-binding</keyword>
<dbReference type="HOGENOM" id="CLU_039613_16_2_4"/>
<evidence type="ECO:0000256" key="4">
    <source>
        <dbReference type="ARBA" id="ARBA00023163"/>
    </source>
</evidence>
<dbReference type="InterPro" id="IPR005119">
    <property type="entry name" value="LysR_subst-bd"/>
</dbReference>
<dbReference type="AlphaFoldDB" id="F3QIX2"/>
<protein>
    <submittedName>
        <fullName evidence="7">Transcriptional regulator, LysR family</fullName>
    </submittedName>
</protein>
<comment type="similarity">
    <text evidence="1">Belongs to the LysR transcriptional regulatory family.</text>
</comment>
<dbReference type="Pfam" id="PF03466">
    <property type="entry name" value="LysR_substrate"/>
    <property type="match status" value="1"/>
</dbReference>
<dbReference type="GO" id="GO:0043565">
    <property type="term" value="F:sequence-specific DNA binding"/>
    <property type="evidence" value="ECO:0007669"/>
    <property type="project" value="TreeGrafter"/>
</dbReference>
<evidence type="ECO:0000256" key="2">
    <source>
        <dbReference type="ARBA" id="ARBA00023015"/>
    </source>
</evidence>
<evidence type="ECO:0000256" key="3">
    <source>
        <dbReference type="ARBA" id="ARBA00023125"/>
    </source>
</evidence>
<dbReference type="Proteomes" id="UP000005156">
    <property type="component" value="Unassembled WGS sequence"/>
</dbReference>
<dbReference type="PANTHER" id="PTHR30537:SF5">
    <property type="entry name" value="HTH-TYPE TRANSCRIPTIONAL ACTIVATOR TTDR-RELATED"/>
    <property type="match status" value="1"/>
</dbReference>
<dbReference type="GO" id="GO:0003700">
    <property type="term" value="F:DNA-binding transcription factor activity"/>
    <property type="evidence" value="ECO:0007669"/>
    <property type="project" value="InterPro"/>
</dbReference>
<feature type="domain" description="HTH lysR-type" evidence="5">
    <location>
        <begin position="41"/>
        <end position="95"/>
    </location>
</feature>
<dbReference type="OrthoDB" id="9786526at2"/>
<evidence type="ECO:0000259" key="5">
    <source>
        <dbReference type="Pfam" id="PF00126"/>
    </source>
</evidence>
<sequence>MKMYDFQILSCSFVQLVHWYYYQDLIVGVAMKLYDRKLSWKIFCLIGQGRTLSHAAQECGIDLPYASRLISKLEDELGFFLVLHRPRPMKLSENGIKIFPFAEEFVAAQDRLENECREIGVNLQKIPKRSIRISLPINLNKEPLLEKLVNYERREGSGVTFEFSADMGLRALIERETDISVGFYRKEEPTLTCRQIAEYRFPLLASKKYLAEHPAPKKAQDLEKHVLLLRYKTSPAFSPILLKKSANKTSDPNTSIDLERLPHVLKGDGSYCRSMLLKDVGISVDLTLGVVAEEIQSGKLELVLPAWGRPDAPLCVYCRNSNSESPLYREVIDLISTEISKIVSEERALFDQLASRSLG</sequence>
<gene>
    <name evidence="7" type="ORF">HMPREF9439_00872</name>
</gene>
<evidence type="ECO:0000313" key="8">
    <source>
        <dbReference type="Proteomes" id="UP000005156"/>
    </source>
</evidence>
<dbReference type="InterPro" id="IPR036388">
    <property type="entry name" value="WH-like_DNA-bd_sf"/>
</dbReference>
<dbReference type="PANTHER" id="PTHR30537">
    <property type="entry name" value="HTH-TYPE TRANSCRIPTIONAL REGULATOR"/>
    <property type="match status" value="1"/>
</dbReference>
<keyword evidence="2" id="KW-0805">Transcription regulation</keyword>
<name>F3QIX2_9BURK</name>
<accession>F3QIX2</accession>
<dbReference type="SUPFAM" id="SSF53850">
    <property type="entry name" value="Periplasmic binding protein-like II"/>
    <property type="match status" value="1"/>
</dbReference>
<dbReference type="Gene3D" id="3.40.190.290">
    <property type="match status" value="1"/>
</dbReference>